<feature type="compositionally biased region" description="Basic residues" evidence="1">
    <location>
        <begin position="569"/>
        <end position="582"/>
    </location>
</feature>
<dbReference type="OrthoDB" id="2104739at2759"/>
<evidence type="ECO:0000313" key="3">
    <source>
        <dbReference type="EMBL" id="PPR05220.1"/>
    </source>
</evidence>
<dbReference type="InParanoid" id="A0A409YQE6"/>
<protein>
    <recommendedName>
        <fullName evidence="2">HNH nuclease domain-containing protein</fullName>
    </recommendedName>
</protein>
<organism evidence="3 4">
    <name type="scientific">Panaeolus cyanescens</name>
    <dbReference type="NCBI Taxonomy" id="181874"/>
    <lineage>
        <taxon>Eukaryota</taxon>
        <taxon>Fungi</taxon>
        <taxon>Dikarya</taxon>
        <taxon>Basidiomycota</taxon>
        <taxon>Agaricomycotina</taxon>
        <taxon>Agaricomycetes</taxon>
        <taxon>Agaricomycetidae</taxon>
        <taxon>Agaricales</taxon>
        <taxon>Agaricineae</taxon>
        <taxon>Galeropsidaceae</taxon>
        <taxon>Panaeolus</taxon>
    </lineage>
</organism>
<dbReference type="STRING" id="181874.A0A409YQE6"/>
<sequence length="748" mass="84723">MSSSIQQTSLSICNTPLESNPFKEEAPDDILFRAFNRCVTLQNSTSDGTLDGQQKHALYARYLAYLILEAPTREGAMFISRGVTLCKDNDQLLALSEMLLAYLGGVFEKQRSRSNVRFHHPVESTNRLYKEQGSGKFITIFKVDKLTHLQALERDGGVCMVTRLVDRTFANSGSRTQRESIYDHANSTTTNLCHIFPRSLSANLVDSTHEGRKNLKYSAVAWALIRHYSGIDVFDGNIGLNGDLIHELRNVMTLGVVAHHAFDSLDLWLEQTEDIRGSDAYHVKTINWIGARPFVTFVKAKDHDLPHWKYLQLHASLSRAFQRSGIELLSTTLKLNGQKLYSKNILDRRSTMTPSSNSTHVKTFYTPLPKNLYLPDGDQRLEWQAYRRCLDFEESAKQEMSVLDQEKRRVDARTLGYLIMFAPTDLGRRFISEEVNACNNNKELVQLAKFLQVHLVKIFYKHRITISYAKICKLHHLQDLETRYADELNRIETILSSSTEPKDTDSLREQAMKRDGGICMLTGAYDGARARRSSFATREDIVGAKIPSTSCQLSHIFPISLMKGIKNSTSRKKKTKKSKGKKAKDTRNENKDTKAKRTVVAKALLLVEKYSQINLIKEGLIGDGINQLSNVMLLCQNVHDSFDDMESWLEPDIDAGPNSYRVFTVRPIADFPENVTFVAGDGLQLPISQYLELHGCLARVFQMSGLGIYKTIEEGHYTEESQVNVNLIERLDDLSLEDDGEQGPEDSE</sequence>
<reference evidence="3 4" key="1">
    <citation type="journal article" date="2018" name="Evol. Lett.">
        <title>Horizontal gene cluster transfer increased hallucinogenic mushroom diversity.</title>
        <authorList>
            <person name="Reynolds H.T."/>
            <person name="Vijayakumar V."/>
            <person name="Gluck-Thaler E."/>
            <person name="Korotkin H.B."/>
            <person name="Matheny P.B."/>
            <person name="Slot J.C."/>
        </authorList>
    </citation>
    <scope>NUCLEOTIDE SEQUENCE [LARGE SCALE GENOMIC DNA]</scope>
    <source>
        <strain evidence="3 4">2629</strain>
    </source>
</reference>
<gene>
    <name evidence="3" type="ORF">CVT24_010347</name>
</gene>
<dbReference type="EMBL" id="NHTK01000836">
    <property type="protein sequence ID" value="PPR05220.1"/>
    <property type="molecule type" value="Genomic_DNA"/>
</dbReference>
<dbReference type="Proteomes" id="UP000284842">
    <property type="component" value="Unassembled WGS sequence"/>
</dbReference>
<dbReference type="AlphaFoldDB" id="A0A409YQE6"/>
<evidence type="ECO:0000256" key="1">
    <source>
        <dbReference type="SAM" id="MobiDB-lite"/>
    </source>
</evidence>
<dbReference type="Pfam" id="PF13391">
    <property type="entry name" value="HNH_2"/>
    <property type="match status" value="1"/>
</dbReference>
<keyword evidence="4" id="KW-1185">Reference proteome</keyword>
<comment type="caution">
    <text evidence="3">The sequence shown here is derived from an EMBL/GenBank/DDBJ whole genome shotgun (WGS) entry which is preliminary data.</text>
</comment>
<evidence type="ECO:0000313" key="4">
    <source>
        <dbReference type="Proteomes" id="UP000284842"/>
    </source>
</evidence>
<feature type="compositionally biased region" description="Basic and acidic residues" evidence="1">
    <location>
        <begin position="583"/>
        <end position="593"/>
    </location>
</feature>
<proteinExistence type="predicted"/>
<feature type="domain" description="HNH nuclease" evidence="2">
    <location>
        <begin position="536"/>
        <end position="644"/>
    </location>
</feature>
<dbReference type="InterPro" id="IPR003615">
    <property type="entry name" value="HNH_nuc"/>
</dbReference>
<feature type="region of interest" description="Disordered" evidence="1">
    <location>
        <begin position="567"/>
        <end position="593"/>
    </location>
</feature>
<evidence type="ECO:0000259" key="2">
    <source>
        <dbReference type="Pfam" id="PF13391"/>
    </source>
</evidence>
<name>A0A409YQE6_9AGAR</name>
<accession>A0A409YQE6</accession>